<reference evidence="1 2" key="1">
    <citation type="journal article" date="2023" name="Insect Mol. Biol.">
        <title>Genome sequencing provides insights into the evolution of gene families encoding plant cell wall-degrading enzymes in longhorned beetles.</title>
        <authorList>
            <person name="Shin N.R."/>
            <person name="Okamura Y."/>
            <person name="Kirsch R."/>
            <person name="Pauchet Y."/>
        </authorList>
    </citation>
    <scope>NUCLEOTIDE SEQUENCE [LARGE SCALE GENOMIC DNA]</scope>
    <source>
        <strain evidence="1">EAD_L_NR</strain>
    </source>
</reference>
<dbReference type="SUPFAM" id="SSF56849">
    <property type="entry name" value="delta-Endotoxin (insectocide), N-terminal domain"/>
    <property type="match status" value="1"/>
</dbReference>
<dbReference type="AlphaFoldDB" id="A0AAV8W4T0"/>
<dbReference type="InterPro" id="IPR036716">
    <property type="entry name" value="Pest_crys_N_sf"/>
</dbReference>
<organism evidence="1 2">
    <name type="scientific">Exocentrus adspersus</name>
    <dbReference type="NCBI Taxonomy" id="1586481"/>
    <lineage>
        <taxon>Eukaryota</taxon>
        <taxon>Metazoa</taxon>
        <taxon>Ecdysozoa</taxon>
        <taxon>Arthropoda</taxon>
        <taxon>Hexapoda</taxon>
        <taxon>Insecta</taxon>
        <taxon>Pterygota</taxon>
        <taxon>Neoptera</taxon>
        <taxon>Endopterygota</taxon>
        <taxon>Coleoptera</taxon>
        <taxon>Polyphaga</taxon>
        <taxon>Cucujiformia</taxon>
        <taxon>Chrysomeloidea</taxon>
        <taxon>Cerambycidae</taxon>
        <taxon>Lamiinae</taxon>
        <taxon>Acanthocinini</taxon>
        <taxon>Exocentrus</taxon>
    </lineage>
</organism>
<dbReference type="EMBL" id="JANEYG010000010">
    <property type="protein sequence ID" value="KAJ8921438.1"/>
    <property type="molecule type" value="Genomic_DNA"/>
</dbReference>
<gene>
    <name evidence="1" type="ORF">NQ315_003056</name>
</gene>
<proteinExistence type="predicted"/>
<dbReference type="GO" id="GO:0090729">
    <property type="term" value="F:toxin activity"/>
    <property type="evidence" value="ECO:0007669"/>
    <property type="project" value="InterPro"/>
</dbReference>
<name>A0AAV8W4T0_9CUCU</name>
<keyword evidence="2" id="KW-1185">Reference proteome</keyword>
<sequence length="538" mass="61145">MDATFRTVNVYFRSDSRYNSNTFGIDPNDEISPVQQDSGVFPTSHLNYLVYNVGRTEVYAELKYGTKVMWHGTADTSTILPGEKKILVNGGKPYYVTGLRIYNNSDTRAVVHCATADDAYYLYADREPGTFDEMKNKLLRQLFVVGLKHIPYVGSGLSGLVEKFWPENQANVWEQIQDKVRALVDERILQTISGVLTGDLRYYQERLTALAEEMENGAAPENLQAHYMNIAQDLIGFEHKFRFTSDTPDYQNINQYILPHFSAFVMMKMSYYVIGIRNAEKLGLSQDNINSIKTYAGKTIQGDKGAGNYINQLYEDRVDYAYSTWYAEDLYDNIMNVRTYISTQGLEYVKLWNYMLQNPFSAETKPYNDVISYSTFYGRQTANLIYEATLPRPTQPLTPKLLQGKRTKLASLDIYIWRFNKSSPAKIGGAKLRFENNDDYVVGNETNEIQTVEFNGSVLEKLEAYGWGAVDYLVFHFSDGRIETCGTQENHDSHIVFQLGGHHIVSVFMASDNYSLGGQAANIAVSYQLNGGDLDYSL</sequence>
<dbReference type="Gene3D" id="1.20.190.10">
    <property type="entry name" value="Pesticidal crystal protein, N-terminal domain"/>
    <property type="match status" value="1"/>
</dbReference>
<protein>
    <submittedName>
        <fullName evidence="1">Uncharacterized protein</fullName>
    </submittedName>
</protein>
<comment type="caution">
    <text evidence="1">The sequence shown here is derived from an EMBL/GenBank/DDBJ whole genome shotgun (WGS) entry which is preliminary data.</text>
</comment>
<accession>A0AAV8W4T0</accession>
<evidence type="ECO:0000313" key="1">
    <source>
        <dbReference type="EMBL" id="KAJ8921438.1"/>
    </source>
</evidence>
<evidence type="ECO:0000313" key="2">
    <source>
        <dbReference type="Proteomes" id="UP001159042"/>
    </source>
</evidence>
<dbReference type="Proteomes" id="UP001159042">
    <property type="component" value="Unassembled WGS sequence"/>
</dbReference>